<gene>
    <name evidence="5" type="ORF">EDD53_0344</name>
</gene>
<protein>
    <submittedName>
        <fullName evidence="5">ArsR family transcriptional regulator</fullName>
    </submittedName>
</protein>
<dbReference type="GO" id="GO:0003700">
    <property type="term" value="F:DNA-binding transcription factor activity"/>
    <property type="evidence" value="ECO:0007669"/>
    <property type="project" value="InterPro"/>
</dbReference>
<evidence type="ECO:0000313" key="5">
    <source>
        <dbReference type="EMBL" id="RPE71230.1"/>
    </source>
</evidence>
<dbReference type="PANTHER" id="PTHR43132">
    <property type="entry name" value="ARSENICAL RESISTANCE OPERON REPRESSOR ARSR-RELATED"/>
    <property type="match status" value="1"/>
</dbReference>
<dbReference type="PANTHER" id="PTHR43132:SF2">
    <property type="entry name" value="ARSENICAL RESISTANCE OPERON REPRESSOR ARSR-RELATED"/>
    <property type="match status" value="1"/>
</dbReference>
<evidence type="ECO:0000256" key="3">
    <source>
        <dbReference type="ARBA" id="ARBA00023163"/>
    </source>
</evidence>
<dbReference type="InterPro" id="IPR011991">
    <property type="entry name" value="ArsR-like_HTH"/>
</dbReference>
<dbReference type="EMBL" id="RKQK01000001">
    <property type="protein sequence ID" value="RPE71230.1"/>
    <property type="molecule type" value="Genomic_DNA"/>
</dbReference>
<keyword evidence="3" id="KW-0804">Transcription</keyword>
<dbReference type="RefSeq" id="WP_123791465.1">
    <property type="nucleotide sequence ID" value="NZ_RKQK01000001.1"/>
</dbReference>
<dbReference type="GO" id="GO:0003677">
    <property type="term" value="F:DNA binding"/>
    <property type="evidence" value="ECO:0007669"/>
    <property type="project" value="UniProtKB-KW"/>
</dbReference>
<dbReference type="Pfam" id="PF12840">
    <property type="entry name" value="HTH_20"/>
    <property type="match status" value="1"/>
</dbReference>
<keyword evidence="1" id="KW-0805">Transcription regulation</keyword>
<dbReference type="SUPFAM" id="SSF46785">
    <property type="entry name" value="Winged helix' DNA-binding domain"/>
    <property type="match status" value="1"/>
</dbReference>
<dbReference type="Proteomes" id="UP000269689">
    <property type="component" value="Unassembled WGS sequence"/>
</dbReference>
<dbReference type="NCBIfam" id="NF033788">
    <property type="entry name" value="HTH_metalloreg"/>
    <property type="match status" value="1"/>
</dbReference>
<evidence type="ECO:0000313" key="6">
    <source>
        <dbReference type="Proteomes" id="UP000269689"/>
    </source>
</evidence>
<name>A0A3N4VBL8_9RHOB</name>
<dbReference type="PROSITE" id="PS50987">
    <property type="entry name" value="HTH_ARSR_2"/>
    <property type="match status" value="1"/>
</dbReference>
<organism evidence="5 6">
    <name type="scientific">Pacificibacter maritimus</name>
    <dbReference type="NCBI Taxonomy" id="762213"/>
    <lineage>
        <taxon>Bacteria</taxon>
        <taxon>Pseudomonadati</taxon>
        <taxon>Pseudomonadota</taxon>
        <taxon>Alphaproteobacteria</taxon>
        <taxon>Rhodobacterales</taxon>
        <taxon>Roseobacteraceae</taxon>
        <taxon>Pacificibacter</taxon>
    </lineage>
</organism>
<dbReference type="OrthoDB" id="9804742at2"/>
<dbReference type="AlphaFoldDB" id="A0A3N4VBL8"/>
<keyword evidence="2" id="KW-0238">DNA-binding</keyword>
<dbReference type="InterPro" id="IPR051011">
    <property type="entry name" value="Metal_resp_trans_reg"/>
</dbReference>
<keyword evidence="6" id="KW-1185">Reference proteome</keyword>
<comment type="caution">
    <text evidence="5">The sequence shown here is derived from an EMBL/GenBank/DDBJ whole genome shotgun (WGS) entry which is preliminary data.</text>
</comment>
<evidence type="ECO:0000259" key="4">
    <source>
        <dbReference type="PROSITE" id="PS50987"/>
    </source>
</evidence>
<dbReference type="InterPro" id="IPR036390">
    <property type="entry name" value="WH_DNA-bd_sf"/>
</dbReference>
<dbReference type="SMART" id="SM00418">
    <property type="entry name" value="HTH_ARSR"/>
    <property type="match status" value="1"/>
</dbReference>
<dbReference type="InterPro" id="IPR001845">
    <property type="entry name" value="HTH_ArsR_DNA-bd_dom"/>
</dbReference>
<accession>A0A3N4VBL8</accession>
<dbReference type="Gene3D" id="1.10.10.10">
    <property type="entry name" value="Winged helix-like DNA-binding domain superfamily/Winged helix DNA-binding domain"/>
    <property type="match status" value="1"/>
</dbReference>
<proteinExistence type="predicted"/>
<evidence type="ECO:0000256" key="2">
    <source>
        <dbReference type="ARBA" id="ARBA00023125"/>
    </source>
</evidence>
<dbReference type="PRINTS" id="PR00778">
    <property type="entry name" value="HTHARSR"/>
</dbReference>
<reference evidence="5 6" key="1">
    <citation type="submission" date="2018-11" db="EMBL/GenBank/DDBJ databases">
        <title>Genomic Encyclopedia of Type Strains, Phase IV (KMG-IV): sequencing the most valuable type-strain genomes for metagenomic binning, comparative biology and taxonomic classification.</title>
        <authorList>
            <person name="Goeker M."/>
        </authorList>
    </citation>
    <scope>NUCLEOTIDE SEQUENCE [LARGE SCALE GENOMIC DNA]</scope>
    <source>
        <strain evidence="5 6">DSM 104731</strain>
    </source>
</reference>
<dbReference type="InterPro" id="IPR036388">
    <property type="entry name" value="WH-like_DNA-bd_sf"/>
</dbReference>
<sequence>MDSSAALTAFAALSQPLRLRAFRLLIKAGPKGMSAGDIAQALEAKPNTSSQNLAHLVHAGLITSQREGRSIIYSAKMEGVNALLRFMLQDCCGGDDASCNAAIDALTPCCDPSRIDL</sequence>
<evidence type="ECO:0000256" key="1">
    <source>
        <dbReference type="ARBA" id="ARBA00023015"/>
    </source>
</evidence>
<dbReference type="CDD" id="cd00090">
    <property type="entry name" value="HTH_ARSR"/>
    <property type="match status" value="1"/>
</dbReference>
<feature type="domain" description="HTH arsR-type" evidence="4">
    <location>
        <begin position="1"/>
        <end position="95"/>
    </location>
</feature>